<dbReference type="EMBL" id="PCXV01000029">
    <property type="protein sequence ID" value="PIR44074.1"/>
    <property type="molecule type" value="Genomic_DNA"/>
</dbReference>
<feature type="transmembrane region" description="Helical" evidence="6">
    <location>
        <begin position="172"/>
        <end position="192"/>
    </location>
</feature>
<sequence>MNKIPKKIVEFFITSTIKTKFFILLFVSILSLLVWSSITLQDAIKEIAYLFEKYTGQNIYLGMVIFMGLGAISTMFTVFSSIPLVPIAVFLWGAFKTFILIFFGWFIGSLVTYAIARYAGYPLISKIISTERITRYEEKISKKTPFLTILIFRLILPAEIMNYLLGIIRYPFWKYSLATFISEIPFSLIIAYSSESFIQKNSSLFIIWIIIGIALLSILLKLSKQKLDHLN</sequence>
<comment type="similarity">
    <text evidence="6">Belongs to the TVP38/TMEM64 family.</text>
</comment>
<keyword evidence="2 6" id="KW-1003">Cell membrane</keyword>
<keyword evidence="4 6" id="KW-1133">Transmembrane helix</keyword>
<evidence type="ECO:0000256" key="2">
    <source>
        <dbReference type="ARBA" id="ARBA00022475"/>
    </source>
</evidence>
<dbReference type="Proteomes" id="UP000231602">
    <property type="component" value="Unassembled WGS sequence"/>
</dbReference>
<evidence type="ECO:0000259" key="7">
    <source>
        <dbReference type="Pfam" id="PF09335"/>
    </source>
</evidence>
<evidence type="ECO:0000256" key="5">
    <source>
        <dbReference type="ARBA" id="ARBA00023136"/>
    </source>
</evidence>
<evidence type="ECO:0000256" key="4">
    <source>
        <dbReference type="ARBA" id="ARBA00022989"/>
    </source>
</evidence>
<feature type="transmembrane region" description="Helical" evidence="6">
    <location>
        <begin position="98"/>
        <end position="116"/>
    </location>
</feature>
<gene>
    <name evidence="8" type="ORF">COV23_01835</name>
</gene>
<evidence type="ECO:0000256" key="3">
    <source>
        <dbReference type="ARBA" id="ARBA00022692"/>
    </source>
</evidence>
<keyword evidence="5 6" id="KW-0472">Membrane</keyword>
<dbReference type="InterPro" id="IPR032816">
    <property type="entry name" value="VTT_dom"/>
</dbReference>
<feature type="domain" description="VTT" evidence="7">
    <location>
        <begin position="84"/>
        <end position="194"/>
    </location>
</feature>
<comment type="subcellular location">
    <subcellularLocation>
        <location evidence="1 6">Cell membrane</location>
        <topology evidence="1 6">Multi-pass membrane protein</topology>
    </subcellularLocation>
</comment>
<feature type="transmembrane region" description="Helical" evidence="6">
    <location>
        <begin position="21"/>
        <end position="38"/>
    </location>
</feature>
<accession>A0A2H0RDG6</accession>
<proteinExistence type="inferred from homology"/>
<evidence type="ECO:0000313" key="9">
    <source>
        <dbReference type="Proteomes" id="UP000231602"/>
    </source>
</evidence>
<name>A0A2H0RDG6_9BACT</name>
<comment type="caution">
    <text evidence="8">The sequence shown here is derived from an EMBL/GenBank/DDBJ whole genome shotgun (WGS) entry which is preliminary data.</text>
</comment>
<organism evidence="8 9">
    <name type="scientific">Candidatus Wolfebacteria bacterium CG10_big_fil_rev_8_21_14_0_10_31_9</name>
    <dbReference type="NCBI Taxonomy" id="1975070"/>
    <lineage>
        <taxon>Bacteria</taxon>
        <taxon>Candidatus Wolfeibacteriota</taxon>
    </lineage>
</organism>
<reference evidence="8 9" key="1">
    <citation type="submission" date="2017-09" db="EMBL/GenBank/DDBJ databases">
        <title>Depth-based differentiation of microbial function through sediment-hosted aquifers and enrichment of novel symbionts in the deep terrestrial subsurface.</title>
        <authorList>
            <person name="Probst A.J."/>
            <person name="Ladd B."/>
            <person name="Jarett J.K."/>
            <person name="Geller-Mcgrath D.E."/>
            <person name="Sieber C.M."/>
            <person name="Emerson J.B."/>
            <person name="Anantharaman K."/>
            <person name="Thomas B.C."/>
            <person name="Malmstrom R."/>
            <person name="Stieglmeier M."/>
            <person name="Klingl A."/>
            <person name="Woyke T."/>
            <person name="Ryan C.M."/>
            <person name="Banfield J.F."/>
        </authorList>
    </citation>
    <scope>NUCLEOTIDE SEQUENCE [LARGE SCALE GENOMIC DNA]</scope>
    <source>
        <strain evidence="8">CG10_big_fil_rev_8_21_14_0_10_31_9</strain>
    </source>
</reference>
<dbReference type="PANTHER" id="PTHR12677">
    <property type="entry name" value="GOLGI APPARATUS MEMBRANE PROTEIN TVP38-RELATED"/>
    <property type="match status" value="1"/>
</dbReference>
<feature type="transmembrane region" description="Helical" evidence="6">
    <location>
        <begin position="58"/>
        <end position="91"/>
    </location>
</feature>
<dbReference type="Pfam" id="PF09335">
    <property type="entry name" value="VTT_dom"/>
    <property type="match status" value="1"/>
</dbReference>
<feature type="transmembrane region" description="Helical" evidence="6">
    <location>
        <begin position="146"/>
        <end position="165"/>
    </location>
</feature>
<evidence type="ECO:0000256" key="6">
    <source>
        <dbReference type="RuleBase" id="RU366058"/>
    </source>
</evidence>
<protein>
    <recommendedName>
        <fullName evidence="6">TVP38/TMEM64 family membrane protein</fullName>
    </recommendedName>
</protein>
<feature type="transmembrane region" description="Helical" evidence="6">
    <location>
        <begin position="204"/>
        <end position="222"/>
    </location>
</feature>
<dbReference type="PANTHER" id="PTHR12677:SF59">
    <property type="entry name" value="GOLGI APPARATUS MEMBRANE PROTEIN TVP38-RELATED"/>
    <property type="match status" value="1"/>
</dbReference>
<dbReference type="AlphaFoldDB" id="A0A2H0RDG6"/>
<keyword evidence="3 6" id="KW-0812">Transmembrane</keyword>
<dbReference type="GO" id="GO:0005886">
    <property type="term" value="C:plasma membrane"/>
    <property type="evidence" value="ECO:0007669"/>
    <property type="project" value="UniProtKB-SubCell"/>
</dbReference>
<evidence type="ECO:0000256" key="1">
    <source>
        <dbReference type="ARBA" id="ARBA00004651"/>
    </source>
</evidence>
<dbReference type="InterPro" id="IPR015414">
    <property type="entry name" value="TMEM64"/>
</dbReference>
<evidence type="ECO:0000313" key="8">
    <source>
        <dbReference type="EMBL" id="PIR44074.1"/>
    </source>
</evidence>